<evidence type="ECO:0000313" key="10">
    <source>
        <dbReference type="EMBL" id="CAH1452955.1"/>
    </source>
</evidence>
<dbReference type="PANTHER" id="PTHR31973">
    <property type="entry name" value="POLYPROTEIN, PUTATIVE-RELATED"/>
    <property type="match status" value="1"/>
</dbReference>
<organism evidence="10 11">
    <name type="scientific">Lactuca virosa</name>
    <dbReference type="NCBI Taxonomy" id="75947"/>
    <lineage>
        <taxon>Eukaryota</taxon>
        <taxon>Viridiplantae</taxon>
        <taxon>Streptophyta</taxon>
        <taxon>Embryophyta</taxon>
        <taxon>Tracheophyta</taxon>
        <taxon>Spermatophyta</taxon>
        <taxon>Magnoliopsida</taxon>
        <taxon>eudicotyledons</taxon>
        <taxon>Gunneridae</taxon>
        <taxon>Pentapetalae</taxon>
        <taxon>asterids</taxon>
        <taxon>campanulids</taxon>
        <taxon>Asterales</taxon>
        <taxon>Asteraceae</taxon>
        <taxon>Cichorioideae</taxon>
        <taxon>Cichorieae</taxon>
        <taxon>Lactucinae</taxon>
        <taxon>Lactuca</taxon>
    </lineage>
</organism>
<evidence type="ECO:0000256" key="7">
    <source>
        <dbReference type="PROSITE-ProRule" id="PRU00325"/>
    </source>
</evidence>
<keyword evidence="1" id="KW-0815">Transposition</keyword>
<dbReference type="InterPro" id="IPR018289">
    <property type="entry name" value="MULE_transposase_dom"/>
</dbReference>
<dbReference type="PROSITE" id="PS01007">
    <property type="entry name" value="TRANSPOSASE_MUTATOR"/>
    <property type="match status" value="1"/>
</dbReference>
<keyword evidence="3 7" id="KW-0863">Zinc-finger</keyword>
<dbReference type="InterPro" id="IPR004332">
    <property type="entry name" value="Transposase_MuDR"/>
</dbReference>
<protein>
    <recommendedName>
        <fullName evidence="9">SWIM-type domain-containing protein</fullName>
    </recommendedName>
</protein>
<dbReference type="Pfam" id="PF04434">
    <property type="entry name" value="SWIM"/>
    <property type="match status" value="1"/>
</dbReference>
<dbReference type="GO" id="GO:0003677">
    <property type="term" value="F:DNA binding"/>
    <property type="evidence" value="ECO:0007669"/>
    <property type="project" value="UniProtKB-KW"/>
</dbReference>
<name>A0AAU9PU11_9ASTR</name>
<dbReference type="GO" id="GO:0008270">
    <property type="term" value="F:zinc ion binding"/>
    <property type="evidence" value="ECO:0007669"/>
    <property type="project" value="UniProtKB-KW"/>
</dbReference>
<proteinExistence type="predicted"/>
<keyword evidence="6" id="KW-0233">DNA recombination</keyword>
<evidence type="ECO:0000256" key="1">
    <source>
        <dbReference type="ARBA" id="ARBA00022578"/>
    </source>
</evidence>
<feature type="domain" description="SWIM-type" evidence="9">
    <location>
        <begin position="489"/>
        <end position="521"/>
    </location>
</feature>
<feature type="region of interest" description="Disordered" evidence="8">
    <location>
        <begin position="567"/>
        <end position="628"/>
    </location>
</feature>
<dbReference type="GO" id="GO:0004803">
    <property type="term" value="F:transposase activity"/>
    <property type="evidence" value="ECO:0007669"/>
    <property type="project" value="InterPro"/>
</dbReference>
<dbReference type="SMART" id="SM00575">
    <property type="entry name" value="ZnF_PMZ"/>
    <property type="match status" value="1"/>
</dbReference>
<evidence type="ECO:0000256" key="8">
    <source>
        <dbReference type="SAM" id="MobiDB-lite"/>
    </source>
</evidence>
<dbReference type="AlphaFoldDB" id="A0AAU9PU11"/>
<keyword evidence="4" id="KW-0862">Zinc</keyword>
<feature type="compositionally biased region" description="Basic and acidic residues" evidence="8">
    <location>
        <begin position="160"/>
        <end position="169"/>
    </location>
</feature>
<dbReference type="Proteomes" id="UP001157418">
    <property type="component" value="Unassembled WGS sequence"/>
</dbReference>
<evidence type="ECO:0000256" key="6">
    <source>
        <dbReference type="ARBA" id="ARBA00023172"/>
    </source>
</evidence>
<evidence type="ECO:0000256" key="2">
    <source>
        <dbReference type="ARBA" id="ARBA00022723"/>
    </source>
</evidence>
<gene>
    <name evidence="10" type="ORF">LVIROSA_LOCUS38236</name>
</gene>
<sequence>MAGEVDTPRWEIGGHSPIIEQVTWKYKLKLIYGGFFRFARNSCRQVYCFGFRKTLYVDICSYNLNQLVEEVEKHYPSQNDIVLSIVFIDKNSKEQRFIKLDSDENFMWMLNMYEEEKEGIIYATTEKITQQMYKSFSGQDQVIDESDDENDSDSNCPSEESYHSRHSSDNEYELLNSDFKTYSYSNKNAVMKVNSKFPNVIAFRRALNHYAITNEFQYVIEKSDLTRLTACCEDKKCEWRIHASLTQDEELEQRNRGSVVEIDLQTEGNKKHFLRFFISLTACSKGFLSGCRPYIGIDACHLKGKFNGVLAAATSIDGNHGMFPVAYGVLESENINSWTWFLKSLEKAIGTPDGLVISSDMQKGLEVAITQVYPNVEHRECIRHLYSNFKKHYRGDYFMTKLWGAAKTYSVSKHDRLLNEIASVREDAILYLNENHKKIWSRSKFGTIVKCDYITNNISETFNSWNLGNFEVCRSSDNRAQVNYKGKRWEVILDEKKCSCRVWQVKGLPCVHAAAFIAFTRDPDWDKYVDTYFTVDKFKEAYALEIAPMPGKDQWVHIKTIEKIYPPIIKRPPGRPKKNRIVPRDEPKKRHRCPRCGMFGHHQKTCKNPERQGSDDASTSKNKEQKRS</sequence>
<reference evidence="10 11" key="1">
    <citation type="submission" date="2022-01" db="EMBL/GenBank/DDBJ databases">
        <authorList>
            <person name="Xiong W."/>
            <person name="Schranz E."/>
        </authorList>
    </citation>
    <scope>NUCLEOTIDE SEQUENCE [LARGE SCALE GENOMIC DNA]</scope>
</reference>
<dbReference type="GO" id="GO:0006313">
    <property type="term" value="P:DNA transposition"/>
    <property type="evidence" value="ECO:0007669"/>
    <property type="project" value="InterPro"/>
</dbReference>
<dbReference type="Pfam" id="PF03108">
    <property type="entry name" value="DBD_Tnp_Mut"/>
    <property type="match status" value="1"/>
</dbReference>
<accession>A0AAU9PU11</accession>
<feature type="region of interest" description="Disordered" evidence="8">
    <location>
        <begin position="143"/>
        <end position="169"/>
    </location>
</feature>
<dbReference type="InterPro" id="IPR001207">
    <property type="entry name" value="Transposase_mutator"/>
</dbReference>
<comment type="caution">
    <text evidence="10">The sequence shown here is derived from an EMBL/GenBank/DDBJ whole genome shotgun (WGS) entry which is preliminary data.</text>
</comment>
<feature type="compositionally biased region" description="Acidic residues" evidence="8">
    <location>
        <begin position="143"/>
        <end position="152"/>
    </location>
</feature>
<dbReference type="InterPro" id="IPR006564">
    <property type="entry name" value="Znf_PMZ"/>
</dbReference>
<dbReference type="PROSITE" id="PS50966">
    <property type="entry name" value="ZF_SWIM"/>
    <property type="match status" value="1"/>
</dbReference>
<keyword evidence="5" id="KW-0238">DNA-binding</keyword>
<keyword evidence="11" id="KW-1185">Reference proteome</keyword>
<feature type="compositionally biased region" description="Basic residues" evidence="8">
    <location>
        <begin position="572"/>
        <end position="581"/>
    </location>
</feature>
<evidence type="ECO:0000313" key="11">
    <source>
        <dbReference type="Proteomes" id="UP001157418"/>
    </source>
</evidence>
<dbReference type="Pfam" id="PF10551">
    <property type="entry name" value="MULE"/>
    <property type="match status" value="1"/>
</dbReference>
<evidence type="ECO:0000259" key="9">
    <source>
        <dbReference type="PROSITE" id="PS50966"/>
    </source>
</evidence>
<keyword evidence="2" id="KW-0479">Metal-binding</keyword>
<dbReference type="EMBL" id="CAKMRJ010005745">
    <property type="protein sequence ID" value="CAH1452955.1"/>
    <property type="molecule type" value="Genomic_DNA"/>
</dbReference>
<dbReference type="InterPro" id="IPR007527">
    <property type="entry name" value="Znf_SWIM"/>
</dbReference>
<dbReference type="PANTHER" id="PTHR31973:SF188">
    <property type="entry name" value="POLYPROTEIN, PUTATIVE-RELATED"/>
    <property type="match status" value="1"/>
</dbReference>
<evidence type="ECO:0000256" key="5">
    <source>
        <dbReference type="ARBA" id="ARBA00023125"/>
    </source>
</evidence>
<evidence type="ECO:0000256" key="4">
    <source>
        <dbReference type="ARBA" id="ARBA00022833"/>
    </source>
</evidence>
<evidence type="ECO:0000256" key="3">
    <source>
        <dbReference type="ARBA" id="ARBA00022771"/>
    </source>
</evidence>